<reference evidence="9 10" key="1">
    <citation type="submission" date="2020-07" db="EMBL/GenBank/DDBJ databases">
        <title>Huge and variable diversity of episymbiotic CPR bacteria and DPANN archaea in groundwater ecosystems.</title>
        <authorList>
            <person name="He C.Y."/>
            <person name="Keren R."/>
            <person name="Whittaker M."/>
            <person name="Farag I.F."/>
            <person name="Doudna J."/>
            <person name="Cate J.H.D."/>
            <person name="Banfield J.F."/>
        </authorList>
    </citation>
    <scope>NUCLEOTIDE SEQUENCE [LARGE SCALE GENOMIC DNA]</scope>
    <source>
        <strain evidence="9">NC_groundwater_70_Ag_B-0.1um_54_66</strain>
    </source>
</reference>
<dbReference type="Pfam" id="PF11967">
    <property type="entry name" value="RecO_N"/>
    <property type="match status" value="1"/>
</dbReference>
<evidence type="ECO:0000256" key="4">
    <source>
        <dbReference type="ARBA" id="ARBA00023172"/>
    </source>
</evidence>
<keyword evidence="5 7" id="KW-0234">DNA repair</keyword>
<dbReference type="EMBL" id="CP066681">
    <property type="protein sequence ID" value="QQG35203.1"/>
    <property type="molecule type" value="Genomic_DNA"/>
</dbReference>
<dbReference type="PANTHER" id="PTHR33991:SF1">
    <property type="entry name" value="DNA REPAIR PROTEIN RECO"/>
    <property type="match status" value="1"/>
</dbReference>
<dbReference type="InterPro" id="IPR003717">
    <property type="entry name" value="RecO"/>
</dbReference>
<dbReference type="SUPFAM" id="SSF57863">
    <property type="entry name" value="ArfGap/RecO-like zinc finger"/>
    <property type="match status" value="1"/>
</dbReference>
<evidence type="ECO:0000256" key="2">
    <source>
        <dbReference type="ARBA" id="ARBA00021310"/>
    </source>
</evidence>
<keyword evidence="3 7" id="KW-0227">DNA damage</keyword>
<accession>A0A7T5R0E4</accession>
<dbReference type="GO" id="GO:0006302">
    <property type="term" value="P:double-strand break repair"/>
    <property type="evidence" value="ECO:0007669"/>
    <property type="project" value="TreeGrafter"/>
</dbReference>
<dbReference type="Gene3D" id="1.20.1440.120">
    <property type="entry name" value="Recombination protein O, C-terminal domain"/>
    <property type="match status" value="1"/>
</dbReference>
<evidence type="ECO:0000259" key="8">
    <source>
        <dbReference type="Pfam" id="PF11967"/>
    </source>
</evidence>
<evidence type="ECO:0000256" key="5">
    <source>
        <dbReference type="ARBA" id="ARBA00023204"/>
    </source>
</evidence>
<gene>
    <name evidence="7 9" type="primary">recO</name>
    <name evidence="9" type="ORF">HYS17_06425</name>
</gene>
<comment type="similarity">
    <text evidence="1 7">Belongs to the RecO family.</text>
</comment>
<evidence type="ECO:0000313" key="10">
    <source>
        <dbReference type="Proteomes" id="UP000595362"/>
    </source>
</evidence>
<dbReference type="GO" id="GO:0006310">
    <property type="term" value="P:DNA recombination"/>
    <property type="evidence" value="ECO:0007669"/>
    <property type="project" value="UniProtKB-UniRule"/>
</dbReference>
<name>A0A7T5R0E4_9BACT</name>
<evidence type="ECO:0000313" key="9">
    <source>
        <dbReference type="EMBL" id="QQG35203.1"/>
    </source>
</evidence>
<sequence length="249" mass="27248">MEIWKDQGIVLSVRPHGENGAVVALLTEQHGRHIGYVRGAHSARMRGLLQPGNLVSAEWGSRVAESMGTFELELHTALAVAVMDDSLRLGALLSACALCDASLPERESHCGLFYGMLALLQTLETENWGPSYVMWELAFLRELGFGIDVSKCAAGGDSKTLTHISPKSGRAVSAKAAEPYLDKLLTLPHFLRPQRSGGDDADVLTGLRMTAYFLEHWAFVHHTQGLPESRVRFQERFARLCSPVEAVPA</sequence>
<dbReference type="InterPro" id="IPR022572">
    <property type="entry name" value="DNA_rep/recomb_RecO_N"/>
</dbReference>
<dbReference type="InterPro" id="IPR012340">
    <property type="entry name" value="NA-bd_OB-fold"/>
</dbReference>
<dbReference type="Pfam" id="PF02565">
    <property type="entry name" value="RecO_C"/>
    <property type="match status" value="1"/>
</dbReference>
<evidence type="ECO:0000256" key="3">
    <source>
        <dbReference type="ARBA" id="ARBA00022763"/>
    </source>
</evidence>
<organism evidence="9 10">
    <name type="scientific">Micavibrio aeruginosavorus</name>
    <dbReference type="NCBI Taxonomy" id="349221"/>
    <lineage>
        <taxon>Bacteria</taxon>
        <taxon>Pseudomonadati</taxon>
        <taxon>Bdellovibrionota</taxon>
        <taxon>Bdellovibrionia</taxon>
        <taxon>Bdellovibrionales</taxon>
        <taxon>Pseudobdellovibrionaceae</taxon>
        <taxon>Micavibrio</taxon>
    </lineage>
</organism>
<evidence type="ECO:0000256" key="6">
    <source>
        <dbReference type="ARBA" id="ARBA00033409"/>
    </source>
</evidence>
<dbReference type="SUPFAM" id="SSF50249">
    <property type="entry name" value="Nucleic acid-binding proteins"/>
    <property type="match status" value="1"/>
</dbReference>
<dbReference type="InterPro" id="IPR037278">
    <property type="entry name" value="ARFGAP/RecO"/>
</dbReference>
<dbReference type="NCBIfam" id="TIGR00613">
    <property type="entry name" value="reco"/>
    <property type="match status" value="1"/>
</dbReference>
<keyword evidence="4 7" id="KW-0233">DNA recombination</keyword>
<feature type="domain" description="DNA replication/recombination mediator RecO N-terminal" evidence="8">
    <location>
        <begin position="1"/>
        <end position="70"/>
    </location>
</feature>
<dbReference type="InterPro" id="IPR042242">
    <property type="entry name" value="RecO_C"/>
</dbReference>
<dbReference type="GO" id="GO:0043590">
    <property type="term" value="C:bacterial nucleoid"/>
    <property type="evidence" value="ECO:0007669"/>
    <property type="project" value="TreeGrafter"/>
</dbReference>
<dbReference type="AlphaFoldDB" id="A0A7T5R0E4"/>
<dbReference type="Proteomes" id="UP000595362">
    <property type="component" value="Chromosome"/>
</dbReference>
<protein>
    <recommendedName>
        <fullName evidence="2 7">DNA repair protein RecO</fullName>
    </recommendedName>
    <alternativeName>
        <fullName evidence="6 7">Recombination protein O</fullName>
    </alternativeName>
</protein>
<dbReference type="PANTHER" id="PTHR33991">
    <property type="entry name" value="DNA REPAIR PROTEIN RECO"/>
    <property type="match status" value="1"/>
</dbReference>
<dbReference type="Gene3D" id="2.40.50.140">
    <property type="entry name" value="Nucleic acid-binding proteins"/>
    <property type="match status" value="1"/>
</dbReference>
<dbReference type="HAMAP" id="MF_00201">
    <property type="entry name" value="RecO"/>
    <property type="match status" value="1"/>
</dbReference>
<comment type="function">
    <text evidence="7">Involved in DNA repair and RecF pathway recombination.</text>
</comment>
<evidence type="ECO:0000256" key="7">
    <source>
        <dbReference type="HAMAP-Rule" id="MF_00201"/>
    </source>
</evidence>
<proteinExistence type="inferred from homology"/>
<evidence type="ECO:0000256" key="1">
    <source>
        <dbReference type="ARBA" id="ARBA00007452"/>
    </source>
</evidence>